<organism evidence="1 2">
    <name type="scientific">Clonostachys rhizophaga</name>
    <dbReference type="NCBI Taxonomy" id="160324"/>
    <lineage>
        <taxon>Eukaryota</taxon>
        <taxon>Fungi</taxon>
        <taxon>Dikarya</taxon>
        <taxon>Ascomycota</taxon>
        <taxon>Pezizomycotina</taxon>
        <taxon>Sordariomycetes</taxon>
        <taxon>Hypocreomycetidae</taxon>
        <taxon>Hypocreales</taxon>
        <taxon>Bionectriaceae</taxon>
        <taxon>Clonostachys</taxon>
    </lineage>
</organism>
<evidence type="ECO:0000313" key="2">
    <source>
        <dbReference type="Proteomes" id="UP000696573"/>
    </source>
</evidence>
<dbReference type="Proteomes" id="UP000696573">
    <property type="component" value="Unassembled WGS sequence"/>
</dbReference>
<name>A0A9N9VHW6_9HYPO</name>
<evidence type="ECO:0000313" key="1">
    <source>
        <dbReference type="EMBL" id="CAH0023827.1"/>
    </source>
</evidence>
<keyword evidence="2" id="KW-1185">Reference proteome</keyword>
<protein>
    <submittedName>
        <fullName evidence="1">Uncharacterized protein</fullName>
    </submittedName>
</protein>
<gene>
    <name evidence="1" type="ORF">CRHIZ90672A_00000237</name>
</gene>
<dbReference type="AlphaFoldDB" id="A0A9N9VHW6"/>
<sequence>MPLHSQIPLLKLQCLHWMPLFASMGMQQNIHMSSICGELILAGPMALYMTDERGRVGNEDRDPGIDLLTNDADTRILGQNLVARILEGVSVPLAVLPVWVDTRIRDGSLIDLNTAAEKVDHIRILNFAWQNYSKVHKKFAPFFRLPADKDRFPLGKQRTLQATEDQAERIEIVFPDNLPQPDAFASQCR</sequence>
<accession>A0A9N9VHW6</accession>
<dbReference type="EMBL" id="CABFNQ020000694">
    <property type="protein sequence ID" value="CAH0023827.1"/>
    <property type="molecule type" value="Genomic_DNA"/>
</dbReference>
<dbReference type="OrthoDB" id="10472541at2759"/>
<reference evidence="1" key="1">
    <citation type="submission" date="2021-10" db="EMBL/GenBank/DDBJ databases">
        <authorList>
            <person name="Piombo E."/>
        </authorList>
    </citation>
    <scope>NUCLEOTIDE SEQUENCE</scope>
</reference>
<proteinExistence type="predicted"/>
<comment type="caution">
    <text evidence="1">The sequence shown here is derived from an EMBL/GenBank/DDBJ whole genome shotgun (WGS) entry which is preliminary data.</text>
</comment>